<name>A0A6A1W5D7_9ROSI</name>
<keyword evidence="1" id="KW-0812">Transmembrane</keyword>
<organism evidence="3 4">
    <name type="scientific">Morella rubra</name>
    <name type="common">Chinese bayberry</name>
    <dbReference type="NCBI Taxonomy" id="262757"/>
    <lineage>
        <taxon>Eukaryota</taxon>
        <taxon>Viridiplantae</taxon>
        <taxon>Streptophyta</taxon>
        <taxon>Embryophyta</taxon>
        <taxon>Tracheophyta</taxon>
        <taxon>Spermatophyta</taxon>
        <taxon>Magnoliopsida</taxon>
        <taxon>eudicotyledons</taxon>
        <taxon>Gunneridae</taxon>
        <taxon>Pentapetalae</taxon>
        <taxon>rosids</taxon>
        <taxon>fabids</taxon>
        <taxon>Fagales</taxon>
        <taxon>Myricaceae</taxon>
        <taxon>Morella</taxon>
    </lineage>
</organism>
<sequence>MAVMGKTKSVLTLSGRVINEVISFMIFFVFDILDFLLCFVYKLADFLIEAEWKPCYCSSGKEAIPGSGKILVSEQGESKILCVSTSKLQLEEISDTLHTRPFLVSQVSNLIVTALKRLMFLEKTLVQSCDQEIKQGSPPSVFRVNSPVIEILQRKVGRKQLHPIPRWSDCDCNVCISWTSSSKETLYVRAEGPKGDNAQEDVLFIHGFISTSKFWTETLFPNFSSATKSTYRMFAIDLLGFGRSPKPTDCLYTLKDHLDMIERSVLEPNKVKSFHIVAHSLGCILALALTEKHPGCVKSLTLLAPPYYPMPKDIANPSLYTMKKLAPRLVWPPIKLGAAMACYYEHISRTMCLVLCKNHRLWDFLTKLVTRNRIRTYLVEGFFVHTHNAAWHTLHNIICGTASKVEGYMDGVQDQIKCHVNIFHGEYDDTVPVECSYNVQKRIPRARVKVIKKKDHLTIVVGRQQGFASDLEEIWRNASRS</sequence>
<reference evidence="3 4" key="1">
    <citation type="journal article" date="2019" name="Plant Biotechnol. J.">
        <title>The red bayberry genome and genetic basis of sex determination.</title>
        <authorList>
            <person name="Jia H.M."/>
            <person name="Jia H.J."/>
            <person name="Cai Q.L."/>
            <person name="Wang Y."/>
            <person name="Zhao H.B."/>
            <person name="Yang W.F."/>
            <person name="Wang G.Y."/>
            <person name="Li Y.H."/>
            <person name="Zhan D.L."/>
            <person name="Shen Y.T."/>
            <person name="Niu Q.F."/>
            <person name="Chang L."/>
            <person name="Qiu J."/>
            <person name="Zhao L."/>
            <person name="Xie H.B."/>
            <person name="Fu W.Y."/>
            <person name="Jin J."/>
            <person name="Li X.W."/>
            <person name="Jiao Y."/>
            <person name="Zhou C.C."/>
            <person name="Tu T."/>
            <person name="Chai C.Y."/>
            <person name="Gao J.L."/>
            <person name="Fan L.J."/>
            <person name="van de Weg E."/>
            <person name="Wang J.Y."/>
            <person name="Gao Z.S."/>
        </authorList>
    </citation>
    <scope>NUCLEOTIDE SEQUENCE [LARGE SCALE GENOMIC DNA]</scope>
    <source>
        <tissue evidence="3">Leaves</tissue>
    </source>
</reference>
<dbReference type="EMBL" id="RXIC02000021">
    <property type="protein sequence ID" value="KAB1220462.1"/>
    <property type="molecule type" value="Genomic_DNA"/>
</dbReference>
<keyword evidence="1" id="KW-0472">Membrane</keyword>
<comment type="caution">
    <text evidence="3">The sequence shown here is derived from an EMBL/GenBank/DDBJ whole genome shotgun (WGS) entry which is preliminary data.</text>
</comment>
<evidence type="ECO:0000256" key="1">
    <source>
        <dbReference type="SAM" id="Phobius"/>
    </source>
</evidence>
<gene>
    <name evidence="3" type="ORF">CJ030_MR3G009922</name>
</gene>
<evidence type="ECO:0000313" key="3">
    <source>
        <dbReference type="EMBL" id="KAB1220462.1"/>
    </source>
</evidence>
<evidence type="ECO:0000259" key="2">
    <source>
        <dbReference type="Pfam" id="PF00561"/>
    </source>
</evidence>
<accession>A0A6A1W5D7</accession>
<dbReference type="AlphaFoldDB" id="A0A6A1W5D7"/>
<feature type="domain" description="AB hydrolase-1" evidence="2">
    <location>
        <begin position="202"/>
        <end position="310"/>
    </location>
</feature>
<dbReference type="Proteomes" id="UP000516437">
    <property type="component" value="Chromosome 3"/>
</dbReference>
<dbReference type="PANTHER" id="PTHR43689">
    <property type="entry name" value="HYDROLASE"/>
    <property type="match status" value="1"/>
</dbReference>
<keyword evidence="4" id="KW-1185">Reference proteome</keyword>
<protein>
    <recommendedName>
        <fullName evidence="2">AB hydrolase-1 domain-containing protein</fullName>
    </recommendedName>
</protein>
<dbReference type="SUPFAM" id="SSF53474">
    <property type="entry name" value="alpha/beta-Hydrolases"/>
    <property type="match status" value="1"/>
</dbReference>
<dbReference type="Gene3D" id="3.40.50.1820">
    <property type="entry name" value="alpha/beta hydrolase"/>
    <property type="match status" value="1"/>
</dbReference>
<proteinExistence type="predicted"/>
<dbReference type="InterPro" id="IPR000073">
    <property type="entry name" value="AB_hydrolase_1"/>
</dbReference>
<evidence type="ECO:0000313" key="4">
    <source>
        <dbReference type="Proteomes" id="UP000516437"/>
    </source>
</evidence>
<keyword evidence="1" id="KW-1133">Transmembrane helix</keyword>
<dbReference type="InterPro" id="IPR029058">
    <property type="entry name" value="AB_hydrolase_fold"/>
</dbReference>
<dbReference type="PANTHER" id="PTHR43689:SF9">
    <property type="entry name" value="LYSOPHOSPHOLIPASE BODYGUARD 3-RELATED"/>
    <property type="match status" value="1"/>
</dbReference>
<dbReference type="Pfam" id="PF00561">
    <property type="entry name" value="Abhydrolase_1"/>
    <property type="match status" value="1"/>
</dbReference>
<feature type="transmembrane region" description="Helical" evidence="1">
    <location>
        <begin position="21"/>
        <end position="44"/>
    </location>
</feature>
<dbReference type="OrthoDB" id="284184at2759"/>